<protein>
    <submittedName>
        <fullName evidence="1">Uncharacterized protein</fullName>
    </submittedName>
</protein>
<sequence length="48" mass="5500">MKNTHRLYATKVELSSSATAVYFRCLLLPRDFLDLMSMQLPVCQFSSS</sequence>
<dbReference type="KEGG" id="csaz:Cs308_0244"/>
<evidence type="ECO:0000313" key="2">
    <source>
        <dbReference type="Proteomes" id="UP000078162"/>
    </source>
</evidence>
<dbReference type="Proteomes" id="UP000078162">
    <property type="component" value="Chromosome"/>
</dbReference>
<gene>
    <name evidence="1" type="ORF">Cs308_0244</name>
</gene>
<dbReference type="AlphaFoldDB" id="A0A1A9HU93"/>
<dbReference type="EMBL" id="CP014639">
    <property type="protein sequence ID" value="ANH78415.1"/>
    <property type="molecule type" value="Genomic_DNA"/>
</dbReference>
<accession>A0A1A9HU93</accession>
<name>A0A1A9HU93_9CHLA</name>
<organism evidence="1 2">
    <name type="scientific">Candidatus Chlamydia sanziniae</name>
    <dbReference type="NCBI Taxonomy" id="1806891"/>
    <lineage>
        <taxon>Bacteria</taxon>
        <taxon>Pseudomonadati</taxon>
        <taxon>Chlamydiota</taxon>
        <taxon>Chlamydiia</taxon>
        <taxon>Chlamydiales</taxon>
        <taxon>Chlamydiaceae</taxon>
        <taxon>Chlamydia/Chlamydophila group</taxon>
        <taxon>Chlamydia</taxon>
    </lineage>
</organism>
<keyword evidence="2" id="KW-1185">Reference proteome</keyword>
<reference evidence="1 2" key="1">
    <citation type="submission" date="2016-03" db="EMBL/GenBank/DDBJ databases">
        <title>Culture-independent genomics supports pathogen discovery for uncultivable bacteria within the genus Chlamydia.</title>
        <authorList>
            <person name="Taylor-Brown A."/>
            <person name="Bachmann N.L."/>
            <person name="Borel N."/>
            <person name="Polkinghorne A."/>
        </authorList>
    </citation>
    <scope>NUCLEOTIDE SEQUENCE [LARGE SCALE GENOMIC DNA]</scope>
    <source>
        <strain evidence="1 2">2742-308</strain>
    </source>
</reference>
<proteinExistence type="predicted"/>
<evidence type="ECO:0000313" key="1">
    <source>
        <dbReference type="EMBL" id="ANH78415.1"/>
    </source>
</evidence>
<dbReference type="PATRIC" id="fig|1806891.3.peg.236"/>